<gene>
    <name evidence="2" type="ORF">NCTC10485_01187</name>
</gene>
<dbReference type="EMBL" id="LR134355">
    <property type="protein sequence ID" value="VEG46624.1"/>
    <property type="molecule type" value="Genomic_DNA"/>
</dbReference>
<dbReference type="OrthoDB" id="5191848at2"/>
<evidence type="ECO:0000313" key="2">
    <source>
        <dbReference type="EMBL" id="VEG46624.1"/>
    </source>
</evidence>
<dbReference type="AlphaFoldDB" id="A0A3S4V985"/>
<name>A0A3S4V985_MYCCI</name>
<protein>
    <submittedName>
        <fullName evidence="2">Suppressor of fused protein (SUFU)</fullName>
    </submittedName>
</protein>
<evidence type="ECO:0000313" key="3">
    <source>
        <dbReference type="Proteomes" id="UP000282551"/>
    </source>
</evidence>
<accession>A0A3S4V985</accession>
<keyword evidence="3" id="KW-1185">Reference proteome</keyword>
<dbReference type="InterPro" id="IPR020941">
    <property type="entry name" value="SUFU-like_domain"/>
</dbReference>
<dbReference type="Proteomes" id="UP000282551">
    <property type="component" value="Chromosome"/>
</dbReference>
<dbReference type="RefSeq" id="WP_126332874.1">
    <property type="nucleotide sequence ID" value="NZ_AP022604.1"/>
</dbReference>
<proteinExistence type="predicted"/>
<sequence length="197" mass="20442">MTAVLDEVRAHVRAHFAATGLDAEPGSASVTFLGVERIEVLRFGPDADGVLHYVSLGCSRHPMGDPAAVAADPVRGPRAEVVVSLRNTTPTPGIARTVALLAATPAVDGLVLVEDALIDLGSSLWAQQPGHAPLSAVLLGPGSIDELALAAPMEPVRFLAATPISANEAAWVRLKGVEELRGTWAQDGTDILDPARV</sequence>
<organism evidence="2 3">
    <name type="scientific">Mycolicibacterium chitae</name>
    <name type="common">Mycobacterium chitae</name>
    <dbReference type="NCBI Taxonomy" id="1792"/>
    <lineage>
        <taxon>Bacteria</taxon>
        <taxon>Bacillati</taxon>
        <taxon>Actinomycetota</taxon>
        <taxon>Actinomycetes</taxon>
        <taxon>Mycobacteriales</taxon>
        <taxon>Mycobacteriaceae</taxon>
        <taxon>Mycolicibacterium</taxon>
    </lineage>
</organism>
<feature type="domain" description="Suppressor of fused-like" evidence="1">
    <location>
        <begin position="36"/>
        <end position="196"/>
    </location>
</feature>
<dbReference type="Pfam" id="PF05076">
    <property type="entry name" value="SUFU"/>
    <property type="match status" value="1"/>
</dbReference>
<reference evidence="2 3" key="1">
    <citation type="submission" date="2018-12" db="EMBL/GenBank/DDBJ databases">
        <authorList>
            <consortium name="Pathogen Informatics"/>
        </authorList>
    </citation>
    <scope>NUCLEOTIDE SEQUENCE [LARGE SCALE GENOMIC DNA]</scope>
    <source>
        <strain evidence="2 3">NCTC10485</strain>
    </source>
</reference>
<evidence type="ECO:0000259" key="1">
    <source>
        <dbReference type="Pfam" id="PF05076"/>
    </source>
</evidence>